<dbReference type="Proteomes" id="UP001296706">
    <property type="component" value="Unassembled WGS sequence"/>
</dbReference>
<feature type="transmembrane region" description="Helical" evidence="1">
    <location>
        <begin position="304"/>
        <end position="328"/>
    </location>
</feature>
<dbReference type="EMBL" id="JAAXKY010000028">
    <property type="protein sequence ID" value="NMH77698.1"/>
    <property type="molecule type" value="Genomic_DNA"/>
</dbReference>
<dbReference type="RefSeq" id="WP_169395773.1">
    <property type="nucleotide sequence ID" value="NZ_BAAAJH010000032.1"/>
</dbReference>
<feature type="transmembrane region" description="Helical" evidence="1">
    <location>
        <begin position="215"/>
        <end position="236"/>
    </location>
</feature>
<dbReference type="Pfam" id="PF07786">
    <property type="entry name" value="HGSNAT_cat"/>
    <property type="match status" value="1"/>
</dbReference>
<evidence type="ECO:0000259" key="2">
    <source>
        <dbReference type="Pfam" id="PF07786"/>
    </source>
</evidence>
<evidence type="ECO:0000313" key="3">
    <source>
        <dbReference type="EMBL" id="NMH77698.1"/>
    </source>
</evidence>
<feature type="transmembrane region" description="Helical" evidence="1">
    <location>
        <begin position="85"/>
        <end position="106"/>
    </location>
</feature>
<gene>
    <name evidence="3" type="ORF">HF577_11450</name>
</gene>
<accession>A0ABX1RBC4</accession>
<evidence type="ECO:0000313" key="4">
    <source>
        <dbReference type="Proteomes" id="UP001296706"/>
    </source>
</evidence>
<keyword evidence="4" id="KW-1185">Reference proteome</keyword>
<sequence length="392" mass="39005">MTGAGPVGPPASRTGRILGVDAARAVALVGMFATHILPLRAGGAETPAGLVADGRASALFAVLAGVGVALSTGGPVPPARGRAHLAAAAGLIVRGVLVGLLGLVLAGLDPPVAVILAYYGVLFVVATPLLRLPVPALAAGAVLACVLTPAVSLLLRRGLPAGPGNQPGLATLAEPGALLETLTLTGYYPALTWTTYLLAGMAVGRLDLRSVHVGWGLLAGGAALALLTAGTSALLLGPGGGAAALRPAALQQQRYGTTPTDTWWWLAVDIPHSGASLDLAHTTGTALAVLGAMLLLARWARPLVLVPAAVGAVPLTLYTLHVVALTVYPGTTPDGGAGEGALWLGHVLAAAAIGGALWLCGRRGPLESVVSGTTRRVRRLLDPAPPASAPAR</sequence>
<feature type="transmembrane region" description="Helical" evidence="1">
    <location>
        <begin position="56"/>
        <end position="73"/>
    </location>
</feature>
<keyword evidence="1" id="KW-1133">Transmembrane helix</keyword>
<keyword evidence="1" id="KW-0472">Membrane</keyword>
<feature type="transmembrane region" description="Helical" evidence="1">
    <location>
        <begin position="137"/>
        <end position="155"/>
    </location>
</feature>
<feature type="transmembrane region" description="Helical" evidence="1">
    <location>
        <begin position="112"/>
        <end position="130"/>
    </location>
</feature>
<feature type="transmembrane region" description="Helical" evidence="1">
    <location>
        <begin position="340"/>
        <end position="360"/>
    </location>
</feature>
<feature type="transmembrane region" description="Helical" evidence="1">
    <location>
        <begin position="279"/>
        <end position="297"/>
    </location>
</feature>
<dbReference type="InterPro" id="IPR012429">
    <property type="entry name" value="HGSNAT_cat"/>
</dbReference>
<organism evidence="3 4">
    <name type="scientific">Pseudonocardia xinjiangensis</name>
    <dbReference type="NCBI Taxonomy" id="75289"/>
    <lineage>
        <taxon>Bacteria</taxon>
        <taxon>Bacillati</taxon>
        <taxon>Actinomycetota</taxon>
        <taxon>Actinomycetes</taxon>
        <taxon>Pseudonocardiales</taxon>
        <taxon>Pseudonocardiaceae</taxon>
        <taxon>Pseudonocardia</taxon>
    </lineage>
</organism>
<reference evidence="3 4" key="1">
    <citation type="submission" date="2020-04" db="EMBL/GenBank/DDBJ databases">
        <authorList>
            <person name="Klaysubun C."/>
            <person name="Duangmal K."/>
            <person name="Lipun K."/>
        </authorList>
    </citation>
    <scope>NUCLEOTIDE SEQUENCE [LARGE SCALE GENOMIC DNA]</scope>
    <source>
        <strain evidence="3 4">JCM 11839</strain>
    </source>
</reference>
<comment type="caution">
    <text evidence="3">The sequence shown here is derived from an EMBL/GenBank/DDBJ whole genome shotgun (WGS) entry which is preliminary data.</text>
</comment>
<evidence type="ECO:0000256" key="1">
    <source>
        <dbReference type="SAM" id="Phobius"/>
    </source>
</evidence>
<keyword evidence="1" id="KW-0812">Transmembrane</keyword>
<proteinExistence type="predicted"/>
<feature type="transmembrane region" description="Helical" evidence="1">
    <location>
        <begin position="186"/>
        <end position="203"/>
    </location>
</feature>
<feature type="domain" description="Heparan-alpha-glucosaminide N-acetyltransferase catalytic" evidence="2">
    <location>
        <begin position="16"/>
        <end position="210"/>
    </location>
</feature>
<name>A0ABX1RBC4_9PSEU</name>
<protein>
    <submittedName>
        <fullName evidence="3">DUF1624 domain-containing protein</fullName>
    </submittedName>
</protein>